<dbReference type="Gene3D" id="1.10.357.10">
    <property type="entry name" value="Tetracycline Repressor, domain 2"/>
    <property type="match status" value="1"/>
</dbReference>
<dbReference type="EMBL" id="RCZG01000005">
    <property type="protein sequence ID" value="TPG33565.1"/>
    <property type="molecule type" value="Genomic_DNA"/>
</dbReference>
<keyword evidence="3" id="KW-1185">Reference proteome</keyword>
<dbReference type="Pfam" id="PF14246">
    <property type="entry name" value="TetR_C_7"/>
    <property type="match status" value="1"/>
</dbReference>
<dbReference type="InterPro" id="IPR039536">
    <property type="entry name" value="TetR_C_Proteobacteria"/>
</dbReference>
<feature type="domain" description="Transcriptional regulator TetR C-terminal Proteobacteria type" evidence="1">
    <location>
        <begin position="1"/>
        <end position="39"/>
    </location>
</feature>
<comment type="caution">
    <text evidence="2">The sequence shown here is derived from an EMBL/GenBank/DDBJ whole genome shotgun (WGS) entry which is preliminary data.</text>
</comment>
<protein>
    <recommendedName>
        <fullName evidence="1">Transcriptional regulator TetR C-terminal Proteobacteria type domain-containing protein</fullName>
    </recommendedName>
</protein>
<accession>A0A502E764</accession>
<proteinExistence type="predicted"/>
<evidence type="ECO:0000313" key="3">
    <source>
        <dbReference type="Proteomes" id="UP000320095"/>
    </source>
</evidence>
<organism evidence="2 3">
    <name type="scientific">Mycolicibacterium hodleri</name>
    <dbReference type="NCBI Taxonomy" id="49897"/>
    <lineage>
        <taxon>Bacteria</taxon>
        <taxon>Bacillati</taxon>
        <taxon>Actinomycetota</taxon>
        <taxon>Actinomycetes</taxon>
        <taxon>Mycobacteriales</taxon>
        <taxon>Mycobacteriaceae</taxon>
        <taxon>Mycolicibacterium</taxon>
    </lineage>
</organism>
<name>A0A502E764_9MYCO</name>
<reference evidence="2 3" key="1">
    <citation type="journal article" date="2019" name="Environ. Microbiol.">
        <title>Species interactions and distinct microbial communities in high Arctic permafrost affected cryosols are associated with the CH4 and CO2 gas fluxes.</title>
        <authorList>
            <person name="Altshuler I."/>
            <person name="Hamel J."/>
            <person name="Turney S."/>
            <person name="Magnuson E."/>
            <person name="Levesque R."/>
            <person name="Greer C."/>
            <person name="Whyte L.G."/>
        </authorList>
    </citation>
    <scope>NUCLEOTIDE SEQUENCE [LARGE SCALE GENOMIC DNA]</scope>
    <source>
        <strain evidence="2 3">S5.20</strain>
    </source>
</reference>
<dbReference type="Proteomes" id="UP000320095">
    <property type="component" value="Unassembled WGS sequence"/>
</dbReference>
<evidence type="ECO:0000313" key="2">
    <source>
        <dbReference type="EMBL" id="TPG33565.1"/>
    </source>
</evidence>
<evidence type="ECO:0000259" key="1">
    <source>
        <dbReference type="Pfam" id="PF14246"/>
    </source>
</evidence>
<sequence>MINDVVFWPRLLIVDLQVTPEQVQTVFDQAVTTFVARYRSPS</sequence>
<dbReference type="AlphaFoldDB" id="A0A502E764"/>
<gene>
    <name evidence="2" type="ORF">EAH80_14885</name>
</gene>